<protein>
    <recommendedName>
        <fullName evidence="3">J domain-containing protein</fullName>
    </recommendedName>
</protein>
<evidence type="ECO:0000313" key="1">
    <source>
        <dbReference type="EMBL" id="AHC16335.1"/>
    </source>
</evidence>
<dbReference type="EMBL" id="CP006939">
    <property type="protein sequence ID" value="AHC16335.1"/>
    <property type="molecule type" value="Genomic_DNA"/>
</dbReference>
<dbReference type="RefSeq" id="WP_024269232.1">
    <property type="nucleotide sequence ID" value="NC_023035.1"/>
</dbReference>
<dbReference type="KEGG" id="slr:L21SP2_2989"/>
<reference evidence="1 2" key="1">
    <citation type="journal article" date="2015" name="Stand. Genomic Sci.">
        <title>Complete genome sequence and description of Salinispira pacifica gen. nov., sp. nov., a novel spirochaete isolated form a hypersaline microbial mat.</title>
        <authorList>
            <person name="Ben Hania W."/>
            <person name="Joseph M."/>
            <person name="Schumann P."/>
            <person name="Bunk B."/>
            <person name="Fiebig A."/>
            <person name="Sproer C."/>
            <person name="Klenk H.P."/>
            <person name="Fardeau M.L."/>
            <person name="Spring S."/>
        </authorList>
    </citation>
    <scope>NUCLEOTIDE SEQUENCE [LARGE SCALE GENOMIC DNA]</scope>
    <source>
        <strain evidence="1 2">L21-RPul-D2</strain>
    </source>
</reference>
<dbReference type="Proteomes" id="UP000018680">
    <property type="component" value="Chromosome"/>
</dbReference>
<evidence type="ECO:0008006" key="3">
    <source>
        <dbReference type="Google" id="ProtNLM"/>
    </source>
</evidence>
<accession>V5WL09</accession>
<dbReference type="AlphaFoldDB" id="V5WL09"/>
<evidence type="ECO:0000313" key="2">
    <source>
        <dbReference type="Proteomes" id="UP000018680"/>
    </source>
</evidence>
<gene>
    <name evidence="1" type="ORF">L21SP2_2989</name>
</gene>
<sequence length="338" mass="39211">MGILVEKVRSGEIRSRSGLEAAFRQLSKRYHPDTSGLDHRYFVSICMDRDDAIILLEEYAAGSVPGEQDSPKADTDFWYLYYLYSSRMQYQHKDRDGSARLTSELIASAGSVSDEFMAGIFIYTKHHSTTNYADMYSIPTCQQIHMGMANFLEWKERSSGDTPAHIIRRSYNIARTMLSEAEERLGKPAGEDYLHMYPLIRLALLDLSRGQISNSRPPVPEDLYRPLYTLACRLHEEWNPDAIPPDSSKEPLRQRAEWIRKALIHLGLVEKQYAYIRAVFSPDTMREIRRFKGAEGEIAVPEYYGELLSRHKKILVEIQEMSLQRQRLLERLTRSRHR</sequence>
<dbReference type="HOGENOM" id="CLU_821089_0_0_12"/>
<organism evidence="1 2">
    <name type="scientific">Salinispira pacifica</name>
    <dbReference type="NCBI Taxonomy" id="1307761"/>
    <lineage>
        <taxon>Bacteria</taxon>
        <taxon>Pseudomonadati</taxon>
        <taxon>Spirochaetota</taxon>
        <taxon>Spirochaetia</taxon>
        <taxon>Spirochaetales</taxon>
        <taxon>Spirochaetaceae</taxon>
        <taxon>Salinispira</taxon>
    </lineage>
</organism>
<name>V5WL09_9SPIO</name>
<keyword evidence="2" id="KW-1185">Reference proteome</keyword>
<proteinExistence type="predicted"/>